<comment type="caution">
    <text evidence="3">The sequence shown here is derived from an EMBL/GenBank/DDBJ whole genome shotgun (WGS) entry which is preliminary data.</text>
</comment>
<dbReference type="PANTHER" id="PTHR30349:SF64">
    <property type="entry name" value="PROPHAGE INTEGRASE INTD-RELATED"/>
    <property type="match status" value="1"/>
</dbReference>
<keyword evidence="4" id="KW-1185">Reference proteome</keyword>
<name>A0A4R1QND4_9FIRM</name>
<dbReference type="RefSeq" id="WP_051869967.1">
    <property type="nucleotide sequence ID" value="NZ_SLUO01000020.1"/>
</dbReference>
<organism evidence="3 4">
    <name type="scientific">Kineothrix alysoides</name>
    <dbReference type="NCBI Taxonomy" id="1469948"/>
    <lineage>
        <taxon>Bacteria</taxon>
        <taxon>Bacillati</taxon>
        <taxon>Bacillota</taxon>
        <taxon>Clostridia</taxon>
        <taxon>Lachnospirales</taxon>
        <taxon>Lachnospiraceae</taxon>
        <taxon>Kineothrix</taxon>
    </lineage>
</organism>
<dbReference type="GO" id="GO:0015074">
    <property type="term" value="P:DNA integration"/>
    <property type="evidence" value="ECO:0007669"/>
    <property type="project" value="InterPro"/>
</dbReference>
<evidence type="ECO:0000256" key="1">
    <source>
        <dbReference type="ARBA" id="ARBA00023172"/>
    </source>
</evidence>
<dbReference type="Pfam" id="PF00589">
    <property type="entry name" value="Phage_integrase"/>
    <property type="match status" value="1"/>
</dbReference>
<evidence type="ECO:0000313" key="4">
    <source>
        <dbReference type="Proteomes" id="UP000295718"/>
    </source>
</evidence>
<dbReference type="AlphaFoldDB" id="A0A4R1QND4"/>
<feature type="domain" description="Tyr recombinase" evidence="2">
    <location>
        <begin position="1"/>
        <end position="180"/>
    </location>
</feature>
<evidence type="ECO:0000313" key="3">
    <source>
        <dbReference type="EMBL" id="TCL54483.1"/>
    </source>
</evidence>
<dbReference type="PANTHER" id="PTHR30349">
    <property type="entry name" value="PHAGE INTEGRASE-RELATED"/>
    <property type="match status" value="1"/>
</dbReference>
<dbReference type="PROSITE" id="PS51898">
    <property type="entry name" value="TYR_RECOMBINASE"/>
    <property type="match status" value="1"/>
</dbReference>
<sequence length="182" mass="20950">MVILAAFYRMRRSEALGIKWDIIDFEQKTISVNHVVTDAYIDSHIVRVIKDKTNTKFSTRTLPLVSPFESALLKLKEQQKKDMRLCGKSYSKDYLEYINRDSIGELMKPGLLSQHFKIIIKKHGLKDIRFHDLKHSCASLLYANEVDLKAIQEWPGHSNITTTPTPIHILTSVKKCNLLTPL</sequence>
<dbReference type="SUPFAM" id="SSF56349">
    <property type="entry name" value="DNA breaking-rejoining enzymes"/>
    <property type="match status" value="1"/>
</dbReference>
<dbReference type="InterPro" id="IPR013762">
    <property type="entry name" value="Integrase-like_cat_sf"/>
</dbReference>
<dbReference type="EMBL" id="SLUO01000020">
    <property type="protein sequence ID" value="TCL54483.1"/>
    <property type="molecule type" value="Genomic_DNA"/>
</dbReference>
<proteinExistence type="predicted"/>
<accession>A0A4R1QND4</accession>
<dbReference type="Proteomes" id="UP000295718">
    <property type="component" value="Unassembled WGS sequence"/>
</dbReference>
<reference evidence="3 4" key="1">
    <citation type="submission" date="2019-03" db="EMBL/GenBank/DDBJ databases">
        <title>Genomic Encyclopedia of Type Strains, Phase IV (KMG-IV): sequencing the most valuable type-strain genomes for metagenomic binning, comparative biology and taxonomic classification.</title>
        <authorList>
            <person name="Goeker M."/>
        </authorList>
    </citation>
    <scope>NUCLEOTIDE SEQUENCE [LARGE SCALE GENOMIC DNA]</scope>
    <source>
        <strain evidence="3 4">DSM 100556</strain>
    </source>
</reference>
<protein>
    <submittedName>
        <fullName evidence="3">Phage integrase family protein</fullName>
    </submittedName>
</protein>
<dbReference type="InterPro" id="IPR002104">
    <property type="entry name" value="Integrase_catalytic"/>
</dbReference>
<dbReference type="Gene3D" id="1.10.443.10">
    <property type="entry name" value="Intergrase catalytic core"/>
    <property type="match status" value="1"/>
</dbReference>
<dbReference type="GO" id="GO:0006310">
    <property type="term" value="P:DNA recombination"/>
    <property type="evidence" value="ECO:0007669"/>
    <property type="project" value="UniProtKB-KW"/>
</dbReference>
<dbReference type="InterPro" id="IPR050090">
    <property type="entry name" value="Tyrosine_recombinase_XerCD"/>
</dbReference>
<keyword evidence="1" id="KW-0233">DNA recombination</keyword>
<dbReference type="STRING" id="1469948.GCA_000732725_04219"/>
<dbReference type="CDD" id="cd01189">
    <property type="entry name" value="INT_ICEBs1_C_like"/>
    <property type="match status" value="1"/>
</dbReference>
<dbReference type="GO" id="GO:0003677">
    <property type="term" value="F:DNA binding"/>
    <property type="evidence" value="ECO:0007669"/>
    <property type="project" value="InterPro"/>
</dbReference>
<gene>
    <name evidence="3" type="ORF">EDD76_12087</name>
</gene>
<dbReference type="InterPro" id="IPR011010">
    <property type="entry name" value="DNA_brk_join_enz"/>
</dbReference>
<evidence type="ECO:0000259" key="2">
    <source>
        <dbReference type="PROSITE" id="PS51898"/>
    </source>
</evidence>